<protein>
    <submittedName>
        <fullName evidence="1">Uncharacterized protein</fullName>
    </submittedName>
</protein>
<dbReference type="Proteomes" id="UP000239156">
    <property type="component" value="Unassembled WGS sequence"/>
</dbReference>
<reference evidence="1" key="1">
    <citation type="submission" date="2017-12" db="EMBL/GenBank/DDBJ databases">
        <title>Gene loss provides genomic basis for host adaptation in cereal stripe rust fungi.</title>
        <authorList>
            <person name="Xia C."/>
        </authorList>
    </citation>
    <scope>NUCLEOTIDE SEQUENCE [LARGE SCALE GENOMIC DNA]</scope>
    <source>
        <strain evidence="1">93-210</strain>
    </source>
</reference>
<organism evidence="1 2">
    <name type="scientific">Puccinia striiformis</name>
    <dbReference type="NCBI Taxonomy" id="27350"/>
    <lineage>
        <taxon>Eukaryota</taxon>
        <taxon>Fungi</taxon>
        <taxon>Dikarya</taxon>
        <taxon>Basidiomycota</taxon>
        <taxon>Pucciniomycotina</taxon>
        <taxon>Pucciniomycetes</taxon>
        <taxon>Pucciniales</taxon>
        <taxon>Pucciniaceae</taxon>
        <taxon>Puccinia</taxon>
    </lineage>
</organism>
<dbReference type="AlphaFoldDB" id="A0A2S4UTF4"/>
<proteinExistence type="predicted"/>
<gene>
    <name evidence="1" type="ORF">PSTT_13042</name>
</gene>
<comment type="caution">
    <text evidence="1">The sequence shown here is derived from an EMBL/GenBank/DDBJ whole genome shotgun (WGS) entry which is preliminary data.</text>
</comment>
<name>A0A2S4UTF4_9BASI</name>
<evidence type="ECO:0000313" key="1">
    <source>
        <dbReference type="EMBL" id="POW00579.1"/>
    </source>
</evidence>
<dbReference type="EMBL" id="PKSL01000176">
    <property type="protein sequence ID" value="POW00579.1"/>
    <property type="molecule type" value="Genomic_DNA"/>
</dbReference>
<evidence type="ECO:0000313" key="2">
    <source>
        <dbReference type="Proteomes" id="UP000239156"/>
    </source>
</evidence>
<sequence length="26" mass="2966">MKTIESIGSRMMMTTAPNRALWTKPL</sequence>
<accession>A0A2S4UTF4</accession>
<dbReference type="VEuPathDB" id="FungiDB:PSTT_13042"/>
<keyword evidence="2" id="KW-1185">Reference proteome</keyword>